<dbReference type="AlphaFoldDB" id="A0A7R9PF39"/>
<evidence type="ECO:0000259" key="6">
    <source>
        <dbReference type="PROSITE" id="PS50850"/>
    </source>
</evidence>
<protein>
    <submittedName>
        <fullName evidence="7">(California timema) hypothetical protein</fullName>
    </submittedName>
</protein>
<feature type="transmembrane region" description="Helical" evidence="5">
    <location>
        <begin position="47"/>
        <end position="68"/>
    </location>
</feature>
<dbReference type="Pfam" id="PF00083">
    <property type="entry name" value="Sugar_tr"/>
    <property type="match status" value="1"/>
</dbReference>
<evidence type="ECO:0000256" key="2">
    <source>
        <dbReference type="ARBA" id="ARBA00022692"/>
    </source>
</evidence>
<dbReference type="GO" id="GO:0022857">
    <property type="term" value="F:transmembrane transporter activity"/>
    <property type="evidence" value="ECO:0007669"/>
    <property type="project" value="InterPro"/>
</dbReference>
<dbReference type="InterPro" id="IPR005828">
    <property type="entry name" value="MFS_sugar_transport-like"/>
</dbReference>
<dbReference type="PROSITE" id="PS50850">
    <property type="entry name" value="MFS"/>
    <property type="match status" value="1"/>
</dbReference>
<dbReference type="InterPro" id="IPR036259">
    <property type="entry name" value="MFS_trans_sf"/>
</dbReference>
<dbReference type="PROSITE" id="PS00216">
    <property type="entry name" value="SUGAR_TRANSPORT_1"/>
    <property type="match status" value="1"/>
</dbReference>
<feature type="domain" description="Major facilitator superfamily (MFS) profile" evidence="6">
    <location>
        <begin position="1"/>
        <end position="175"/>
    </location>
</feature>
<keyword evidence="2 5" id="KW-0812">Transmembrane</keyword>
<dbReference type="GO" id="GO:0016020">
    <property type="term" value="C:membrane"/>
    <property type="evidence" value="ECO:0007669"/>
    <property type="project" value="UniProtKB-SubCell"/>
</dbReference>
<dbReference type="PROSITE" id="PS00217">
    <property type="entry name" value="SUGAR_TRANSPORT_2"/>
    <property type="match status" value="1"/>
</dbReference>
<keyword evidence="3 5" id="KW-1133">Transmembrane helix</keyword>
<dbReference type="SUPFAM" id="SSF103473">
    <property type="entry name" value="MFS general substrate transporter"/>
    <property type="match status" value="1"/>
</dbReference>
<dbReference type="InterPro" id="IPR050549">
    <property type="entry name" value="MFS_Trehalose_Transporter"/>
</dbReference>
<gene>
    <name evidence="7" type="ORF">TCMB3V08_LOCUS13074</name>
</gene>
<evidence type="ECO:0000256" key="5">
    <source>
        <dbReference type="SAM" id="Phobius"/>
    </source>
</evidence>
<evidence type="ECO:0000256" key="4">
    <source>
        <dbReference type="ARBA" id="ARBA00023136"/>
    </source>
</evidence>
<keyword evidence="4 5" id="KW-0472">Membrane</keyword>
<feature type="transmembrane region" description="Helical" evidence="5">
    <location>
        <begin position="74"/>
        <end position="94"/>
    </location>
</feature>
<evidence type="ECO:0000313" key="7">
    <source>
        <dbReference type="EMBL" id="CAD7580541.1"/>
    </source>
</evidence>
<name>A0A7R9PF39_TIMCA</name>
<evidence type="ECO:0000256" key="1">
    <source>
        <dbReference type="ARBA" id="ARBA00004141"/>
    </source>
</evidence>
<dbReference type="InterPro" id="IPR020846">
    <property type="entry name" value="MFS_dom"/>
</dbReference>
<dbReference type="Gene3D" id="1.20.1250.20">
    <property type="entry name" value="MFS general substrate transporter like domains"/>
    <property type="match status" value="1"/>
</dbReference>
<accession>A0A7R9PF39</accession>
<evidence type="ECO:0000256" key="3">
    <source>
        <dbReference type="ARBA" id="ARBA00022989"/>
    </source>
</evidence>
<dbReference type="InterPro" id="IPR005829">
    <property type="entry name" value="Sugar_transporter_CS"/>
</dbReference>
<sequence>MLSNQTKSLQSTLQTIVYIPDLMSPSPSKGFLTAFTRKSALRFIRKSWIGSLMPLAALIGGICGGPLIEIVGRRTTILGTAIPFILSWLLIALANGVPMIYAGRTVAGFCVGIASLCLPVYLGETVQPEVRGTLGLLPTTLGNVGYLDLQIPTILRRISDIILLDFILAVTYEWV</sequence>
<dbReference type="PANTHER" id="PTHR48021">
    <property type="match status" value="1"/>
</dbReference>
<reference evidence="7" key="1">
    <citation type="submission" date="2020-11" db="EMBL/GenBank/DDBJ databases">
        <authorList>
            <person name="Tran Van P."/>
        </authorList>
    </citation>
    <scope>NUCLEOTIDE SEQUENCE</scope>
</reference>
<dbReference type="EMBL" id="OE201489">
    <property type="protein sequence ID" value="CAD7580541.1"/>
    <property type="molecule type" value="Genomic_DNA"/>
</dbReference>
<dbReference type="PANTHER" id="PTHR48021:SF96">
    <property type="entry name" value="FACILITATED TREHALOSE TRANSPORTER TRET1-1-RELATED"/>
    <property type="match status" value="1"/>
</dbReference>
<proteinExistence type="predicted"/>
<organism evidence="7">
    <name type="scientific">Timema californicum</name>
    <name type="common">California timema</name>
    <name type="synonym">Walking stick</name>
    <dbReference type="NCBI Taxonomy" id="61474"/>
    <lineage>
        <taxon>Eukaryota</taxon>
        <taxon>Metazoa</taxon>
        <taxon>Ecdysozoa</taxon>
        <taxon>Arthropoda</taxon>
        <taxon>Hexapoda</taxon>
        <taxon>Insecta</taxon>
        <taxon>Pterygota</taxon>
        <taxon>Neoptera</taxon>
        <taxon>Polyneoptera</taxon>
        <taxon>Phasmatodea</taxon>
        <taxon>Timematodea</taxon>
        <taxon>Timematoidea</taxon>
        <taxon>Timematidae</taxon>
        <taxon>Timema</taxon>
    </lineage>
</organism>
<comment type="subcellular location">
    <subcellularLocation>
        <location evidence="1">Membrane</location>
        <topology evidence="1">Multi-pass membrane protein</topology>
    </subcellularLocation>
</comment>